<comment type="caution">
    <text evidence="3">The sequence shown here is derived from an EMBL/GenBank/DDBJ whole genome shotgun (WGS) entry which is preliminary data.</text>
</comment>
<sequence>MIPKYLSFIRGVIDSDDLPLNVSREILQQSKLLKVIKKKT</sequence>
<protein>
    <submittedName>
        <fullName evidence="3">Uncharacterized protein</fullName>
    </submittedName>
</protein>
<evidence type="ECO:0000313" key="4">
    <source>
        <dbReference type="Proteomes" id="UP000663848"/>
    </source>
</evidence>
<keyword evidence="2" id="KW-0143">Chaperone</keyword>
<dbReference type="GO" id="GO:0140662">
    <property type="term" value="F:ATP-dependent protein folding chaperone"/>
    <property type="evidence" value="ECO:0007669"/>
    <property type="project" value="InterPro"/>
</dbReference>
<evidence type="ECO:0000256" key="2">
    <source>
        <dbReference type="ARBA" id="ARBA00023186"/>
    </source>
</evidence>
<dbReference type="InterPro" id="IPR001404">
    <property type="entry name" value="Hsp90_fam"/>
</dbReference>
<dbReference type="GO" id="GO:0016887">
    <property type="term" value="F:ATP hydrolysis activity"/>
    <property type="evidence" value="ECO:0007669"/>
    <property type="project" value="InterPro"/>
</dbReference>
<reference evidence="3" key="1">
    <citation type="submission" date="2021-02" db="EMBL/GenBank/DDBJ databases">
        <authorList>
            <person name="Nowell W R."/>
        </authorList>
    </citation>
    <scope>NUCLEOTIDE SEQUENCE</scope>
</reference>
<proteinExistence type="inferred from homology"/>
<dbReference type="InterPro" id="IPR020568">
    <property type="entry name" value="Ribosomal_Su5_D2-typ_SF"/>
</dbReference>
<dbReference type="GO" id="GO:0051082">
    <property type="term" value="F:unfolded protein binding"/>
    <property type="evidence" value="ECO:0007669"/>
    <property type="project" value="InterPro"/>
</dbReference>
<evidence type="ECO:0000256" key="1">
    <source>
        <dbReference type="ARBA" id="ARBA00008239"/>
    </source>
</evidence>
<evidence type="ECO:0000313" key="3">
    <source>
        <dbReference type="EMBL" id="CAF5065292.1"/>
    </source>
</evidence>
<comment type="similarity">
    <text evidence="1">Belongs to the heat shock protein 90 family.</text>
</comment>
<name>A0A822DAS1_9BILA</name>
<gene>
    <name evidence="3" type="ORF">QYT958_LOCUS42908</name>
</gene>
<organism evidence="3 4">
    <name type="scientific">Rotaria socialis</name>
    <dbReference type="NCBI Taxonomy" id="392032"/>
    <lineage>
        <taxon>Eukaryota</taxon>
        <taxon>Metazoa</taxon>
        <taxon>Spiralia</taxon>
        <taxon>Gnathifera</taxon>
        <taxon>Rotifera</taxon>
        <taxon>Eurotatoria</taxon>
        <taxon>Bdelloidea</taxon>
        <taxon>Philodinida</taxon>
        <taxon>Philodinidae</taxon>
        <taxon>Rotaria</taxon>
    </lineage>
</organism>
<dbReference type="GO" id="GO:0005524">
    <property type="term" value="F:ATP binding"/>
    <property type="evidence" value="ECO:0007669"/>
    <property type="project" value="InterPro"/>
</dbReference>
<dbReference type="PANTHER" id="PTHR11528">
    <property type="entry name" value="HEAT SHOCK PROTEIN 90 FAMILY MEMBER"/>
    <property type="match status" value="1"/>
</dbReference>
<accession>A0A822DAS1</accession>
<feature type="non-terminal residue" evidence="3">
    <location>
        <position position="40"/>
    </location>
</feature>
<dbReference type="SUPFAM" id="SSF54211">
    <property type="entry name" value="Ribosomal protein S5 domain 2-like"/>
    <property type="match status" value="1"/>
</dbReference>
<dbReference type="Gene3D" id="3.30.230.80">
    <property type="match status" value="1"/>
</dbReference>
<dbReference type="EMBL" id="CAJOBR010057607">
    <property type="protein sequence ID" value="CAF5065292.1"/>
    <property type="molecule type" value="Genomic_DNA"/>
</dbReference>
<dbReference type="Pfam" id="PF00183">
    <property type="entry name" value="HSP90"/>
    <property type="match status" value="1"/>
</dbReference>
<dbReference type="Proteomes" id="UP000663848">
    <property type="component" value="Unassembled WGS sequence"/>
</dbReference>
<dbReference type="AlphaFoldDB" id="A0A822DAS1"/>